<evidence type="ECO:0000313" key="2">
    <source>
        <dbReference type="Proteomes" id="UP001056120"/>
    </source>
</evidence>
<organism evidence="1 2">
    <name type="scientific">Smallanthus sonchifolius</name>
    <dbReference type="NCBI Taxonomy" id="185202"/>
    <lineage>
        <taxon>Eukaryota</taxon>
        <taxon>Viridiplantae</taxon>
        <taxon>Streptophyta</taxon>
        <taxon>Embryophyta</taxon>
        <taxon>Tracheophyta</taxon>
        <taxon>Spermatophyta</taxon>
        <taxon>Magnoliopsida</taxon>
        <taxon>eudicotyledons</taxon>
        <taxon>Gunneridae</taxon>
        <taxon>Pentapetalae</taxon>
        <taxon>asterids</taxon>
        <taxon>campanulids</taxon>
        <taxon>Asterales</taxon>
        <taxon>Asteraceae</taxon>
        <taxon>Asteroideae</taxon>
        <taxon>Heliantheae alliance</taxon>
        <taxon>Millerieae</taxon>
        <taxon>Smallanthus</taxon>
    </lineage>
</organism>
<evidence type="ECO:0000313" key="1">
    <source>
        <dbReference type="EMBL" id="KAI3711875.1"/>
    </source>
</evidence>
<accession>A0ACB9APL9</accession>
<sequence>MILPALLTSAGFNIVICVGFFSLYSILRKQPLNLKVYFGQRLAQLQPGQKNHYFFDRLIPSAGWLVKAWEASDDDIYACGGIDGLVFIRLIVFCIRIFSVAAVLCIFLVLPVNLFGQAIDQTTPDSQMDIFTIRNVQEGSTGLWAHFFALYVISICSYVLLYIEFKNVARMRLEQVIRFPRKPSHFTVLVRGIPWYPGESYSEAVRKHFSSCYNLNYLAHQMVYRSGTIQKLMMETEKMYKVLKETPINQYVQPINLECLPSSNPLKMVASETEVALRKHKRDKKSDLRDQECPAAFVFFRTRYAAMVASHTIQSKDPMLWVTDFAPEPYDVYWANLCIPFRYLWIRKTLVFIGSILFSVWFLLPTTLVQGLVNIASLETTFPILRGISQRQYANIISGYLPSLVLTCFVLLVPPVMLMFATLEGAVSRSGRKKSACCKAIIFFYWNIFFYNLFTGTWWDRMNKLTYTGLKDMATLLGNLIPGQAPFFMTYIMTTGWASLAYELMQPFVLIVNWICQFVLMRKEGYGDLYTFPYHTEVPRALLFSLLGFTFSILAPLILPFLLIYYFFAYFVYRNQILNVYITRYNTNGSYWPVAHNSAIFSLIFMQSVASIIFGMKKLGTASAFAFILIIFTALFNLYCRHKFLPLFTNKAVQDLIEMDRHDEYSGKLEEVLSRLLSSYNKVGPYSGNHPTDLLSPEYKKYDDDDKDKVCRKEQKFVKTWKVKMAQCLAPSVQWQMRLTKNAMEPSSMTSKMWNSFSLKPSRKGALKTSTKFRICASANGTINRMEDLLNLDVSPYTDKIIAEYIWIGGSGTDVRSKSRTLSKPVEHPSELPKWNYDGSSTGQAPGEDSEVILYPQAIFRDPFRGGKNILVICDAYTPQGEPIPTNKRAKAAEIFSDSKVVASVPWFGIEQEYTLLQPDVNWPLGWPVGGYPGPQGPYYCGAGADKSFGRDISDAHYKACLYAGINISGTNGEVMPGQWEFQVGPSVGIEAGDHIWCARYLLERITEQAGVVLTLDPKPIEGDWNGAGCHTNYSTKAMREDGGFEVIKKAILNLSLRHKEHISAYGEGNERRLTGKHETASINQFSWGVANRGCSIRVGRDTEKAGKGYLEDRRPASNMDPYIVTGLLAETTILWEPTLEAEALAAQKLALNV</sequence>
<reference evidence="1 2" key="2">
    <citation type="journal article" date="2022" name="Mol. Ecol. Resour.">
        <title>The genomes of chicory, endive, great burdock and yacon provide insights into Asteraceae paleo-polyploidization history and plant inulin production.</title>
        <authorList>
            <person name="Fan W."/>
            <person name="Wang S."/>
            <person name="Wang H."/>
            <person name="Wang A."/>
            <person name="Jiang F."/>
            <person name="Liu H."/>
            <person name="Zhao H."/>
            <person name="Xu D."/>
            <person name="Zhang Y."/>
        </authorList>
    </citation>
    <scope>NUCLEOTIDE SEQUENCE [LARGE SCALE GENOMIC DNA]</scope>
    <source>
        <strain evidence="2">cv. Yunnan</strain>
        <tissue evidence="1">Leaves</tissue>
    </source>
</reference>
<comment type="caution">
    <text evidence="1">The sequence shown here is derived from an EMBL/GenBank/DDBJ whole genome shotgun (WGS) entry which is preliminary data.</text>
</comment>
<gene>
    <name evidence="1" type="ORF">L1987_70424</name>
</gene>
<protein>
    <submittedName>
        <fullName evidence="1">Uncharacterized protein</fullName>
    </submittedName>
</protein>
<reference evidence="2" key="1">
    <citation type="journal article" date="2022" name="Mol. Ecol. Resour.">
        <title>The genomes of chicory, endive, great burdock and yacon provide insights into Asteraceae palaeo-polyploidization history and plant inulin production.</title>
        <authorList>
            <person name="Fan W."/>
            <person name="Wang S."/>
            <person name="Wang H."/>
            <person name="Wang A."/>
            <person name="Jiang F."/>
            <person name="Liu H."/>
            <person name="Zhao H."/>
            <person name="Xu D."/>
            <person name="Zhang Y."/>
        </authorList>
    </citation>
    <scope>NUCLEOTIDE SEQUENCE [LARGE SCALE GENOMIC DNA]</scope>
    <source>
        <strain evidence="2">cv. Yunnan</strain>
    </source>
</reference>
<name>A0ACB9APL9_9ASTR</name>
<keyword evidence="2" id="KW-1185">Reference proteome</keyword>
<proteinExistence type="predicted"/>
<dbReference type="Proteomes" id="UP001056120">
    <property type="component" value="Linkage Group LG24"/>
</dbReference>
<dbReference type="EMBL" id="CM042041">
    <property type="protein sequence ID" value="KAI3711875.1"/>
    <property type="molecule type" value="Genomic_DNA"/>
</dbReference>